<feature type="region of interest" description="Disordered" evidence="10">
    <location>
        <begin position="710"/>
        <end position="756"/>
    </location>
</feature>
<keyword evidence="2" id="KW-0479">Metal-binding</keyword>
<feature type="compositionally biased region" description="Low complexity" evidence="10">
    <location>
        <begin position="126"/>
        <end position="137"/>
    </location>
</feature>
<dbReference type="Gene3D" id="3.30.40.10">
    <property type="entry name" value="Zinc/RING finger domain, C3HC4 (zinc finger)"/>
    <property type="match status" value="1"/>
</dbReference>
<evidence type="ECO:0000256" key="4">
    <source>
        <dbReference type="ARBA" id="ARBA00022771"/>
    </source>
</evidence>
<dbReference type="PROSITE" id="PS00518">
    <property type="entry name" value="ZF_RING_1"/>
    <property type="match status" value="1"/>
</dbReference>
<evidence type="ECO:0000256" key="8">
    <source>
        <dbReference type="ARBA" id="ARBA00022840"/>
    </source>
</evidence>
<evidence type="ECO:0000256" key="6">
    <source>
        <dbReference type="ARBA" id="ARBA00022806"/>
    </source>
</evidence>
<reference evidence="13 14" key="1">
    <citation type="submission" date="2024-09" db="EMBL/GenBank/DDBJ databases">
        <title>Chromosome-scale assembly of Riccia sorocarpa.</title>
        <authorList>
            <person name="Paukszto L."/>
        </authorList>
    </citation>
    <scope>NUCLEOTIDE SEQUENCE [LARGE SCALE GENOMIC DNA]</scope>
    <source>
        <strain evidence="13">LP-2024</strain>
        <tissue evidence="13">Aerial parts of the thallus</tissue>
    </source>
</reference>
<dbReference type="AlphaFoldDB" id="A0ABD3GD50"/>
<evidence type="ECO:0000256" key="5">
    <source>
        <dbReference type="ARBA" id="ARBA00022801"/>
    </source>
</evidence>
<dbReference type="InterPro" id="IPR014001">
    <property type="entry name" value="Helicase_ATP-bd"/>
</dbReference>
<evidence type="ECO:0000313" key="13">
    <source>
        <dbReference type="EMBL" id="KAL3677113.1"/>
    </source>
</evidence>
<comment type="caution">
    <text evidence="13">The sequence shown here is derived from an EMBL/GenBank/DDBJ whole genome shotgun (WGS) entry which is preliminary data.</text>
</comment>
<dbReference type="InterPro" id="IPR050628">
    <property type="entry name" value="SNF2_RAD54_helicase_TF"/>
</dbReference>
<dbReference type="Gene3D" id="3.40.50.10810">
    <property type="entry name" value="Tandem AAA-ATPase domain"/>
    <property type="match status" value="3"/>
</dbReference>
<dbReference type="SMART" id="SM00487">
    <property type="entry name" value="DEXDc"/>
    <property type="match status" value="1"/>
</dbReference>
<dbReference type="InterPro" id="IPR000330">
    <property type="entry name" value="SNF2_N"/>
</dbReference>
<accession>A0ABD3GD50</accession>
<keyword evidence="8" id="KW-0067">ATP-binding</keyword>
<dbReference type="PANTHER" id="PTHR45626:SF16">
    <property type="entry name" value="ATP-DEPENDENT HELICASE ULS1"/>
    <property type="match status" value="1"/>
</dbReference>
<dbReference type="Proteomes" id="UP001633002">
    <property type="component" value="Unassembled WGS sequence"/>
</dbReference>
<dbReference type="InterPro" id="IPR027417">
    <property type="entry name" value="P-loop_NTPase"/>
</dbReference>
<dbReference type="InterPro" id="IPR038718">
    <property type="entry name" value="SNF2-like_sf"/>
</dbReference>
<organism evidence="13 14">
    <name type="scientific">Riccia sorocarpa</name>
    <dbReference type="NCBI Taxonomy" id="122646"/>
    <lineage>
        <taxon>Eukaryota</taxon>
        <taxon>Viridiplantae</taxon>
        <taxon>Streptophyta</taxon>
        <taxon>Embryophyta</taxon>
        <taxon>Marchantiophyta</taxon>
        <taxon>Marchantiopsida</taxon>
        <taxon>Marchantiidae</taxon>
        <taxon>Marchantiales</taxon>
        <taxon>Ricciaceae</taxon>
        <taxon>Riccia</taxon>
    </lineage>
</organism>
<keyword evidence="3" id="KW-0547">Nucleotide-binding</keyword>
<dbReference type="GO" id="GO:0008270">
    <property type="term" value="F:zinc ion binding"/>
    <property type="evidence" value="ECO:0007669"/>
    <property type="project" value="UniProtKB-KW"/>
</dbReference>
<dbReference type="GO" id="GO:0016787">
    <property type="term" value="F:hydrolase activity"/>
    <property type="evidence" value="ECO:0007669"/>
    <property type="project" value="UniProtKB-KW"/>
</dbReference>
<dbReference type="PROSITE" id="PS50089">
    <property type="entry name" value="ZF_RING_2"/>
    <property type="match status" value="1"/>
</dbReference>
<gene>
    <name evidence="13" type="ORF">R1sor_027061</name>
</gene>
<dbReference type="PANTHER" id="PTHR45626">
    <property type="entry name" value="TRANSCRIPTION TERMINATION FACTOR 2-RELATED"/>
    <property type="match status" value="1"/>
</dbReference>
<evidence type="ECO:0000259" key="12">
    <source>
        <dbReference type="PROSITE" id="PS51192"/>
    </source>
</evidence>
<feature type="region of interest" description="Disordered" evidence="10">
    <location>
        <begin position="218"/>
        <end position="246"/>
    </location>
</feature>
<keyword evidence="6" id="KW-0347">Helicase</keyword>
<name>A0ABD3GD50_9MARC</name>
<feature type="domain" description="RING-type" evidence="11">
    <location>
        <begin position="980"/>
        <end position="1022"/>
    </location>
</feature>
<evidence type="ECO:0000259" key="11">
    <source>
        <dbReference type="PROSITE" id="PS50089"/>
    </source>
</evidence>
<keyword evidence="5" id="KW-0378">Hydrolase</keyword>
<evidence type="ECO:0000256" key="1">
    <source>
        <dbReference type="ARBA" id="ARBA00008438"/>
    </source>
</evidence>
<feature type="domain" description="Helicase ATP-binding" evidence="12">
    <location>
        <begin position="543"/>
        <end position="831"/>
    </location>
</feature>
<dbReference type="CDD" id="cd18008">
    <property type="entry name" value="DEXDc_SHPRH-like"/>
    <property type="match status" value="1"/>
</dbReference>
<evidence type="ECO:0000313" key="14">
    <source>
        <dbReference type="Proteomes" id="UP001633002"/>
    </source>
</evidence>
<feature type="region of interest" description="Disordered" evidence="10">
    <location>
        <begin position="368"/>
        <end position="398"/>
    </location>
</feature>
<keyword evidence="7" id="KW-0862">Zinc</keyword>
<proteinExistence type="inferred from homology"/>
<dbReference type="InterPro" id="IPR001841">
    <property type="entry name" value="Znf_RING"/>
</dbReference>
<dbReference type="InterPro" id="IPR013083">
    <property type="entry name" value="Znf_RING/FYVE/PHD"/>
</dbReference>
<evidence type="ECO:0000256" key="9">
    <source>
        <dbReference type="PROSITE-ProRule" id="PRU00175"/>
    </source>
</evidence>
<feature type="compositionally biased region" description="Basic and acidic residues" evidence="10">
    <location>
        <begin position="150"/>
        <end position="160"/>
    </location>
</feature>
<feature type="compositionally biased region" description="Basic and acidic residues" evidence="10">
    <location>
        <begin position="740"/>
        <end position="756"/>
    </location>
</feature>
<comment type="similarity">
    <text evidence="1">Belongs to the SNF2/RAD54 helicase family. RAD16 subfamily.</text>
</comment>
<dbReference type="PROSITE" id="PS51192">
    <property type="entry name" value="HELICASE_ATP_BIND_1"/>
    <property type="match status" value="1"/>
</dbReference>
<dbReference type="SUPFAM" id="SSF57850">
    <property type="entry name" value="RING/U-box"/>
    <property type="match status" value="1"/>
</dbReference>
<evidence type="ECO:0000256" key="3">
    <source>
        <dbReference type="ARBA" id="ARBA00022741"/>
    </source>
</evidence>
<keyword evidence="4 9" id="KW-0863">Zinc-finger</keyword>
<feature type="region of interest" description="Disordered" evidence="10">
    <location>
        <begin position="120"/>
        <end position="160"/>
    </location>
</feature>
<evidence type="ECO:0000256" key="10">
    <source>
        <dbReference type="SAM" id="MobiDB-lite"/>
    </source>
</evidence>
<evidence type="ECO:0000256" key="7">
    <source>
        <dbReference type="ARBA" id="ARBA00022833"/>
    </source>
</evidence>
<dbReference type="GO" id="GO:0005524">
    <property type="term" value="F:ATP binding"/>
    <property type="evidence" value="ECO:0007669"/>
    <property type="project" value="UniProtKB-KW"/>
</dbReference>
<protein>
    <submittedName>
        <fullName evidence="13">Uncharacterized protein</fullName>
    </submittedName>
</protein>
<feature type="region of interest" description="Disordered" evidence="10">
    <location>
        <begin position="1050"/>
        <end position="1069"/>
    </location>
</feature>
<dbReference type="InterPro" id="IPR017907">
    <property type="entry name" value="Znf_RING_CS"/>
</dbReference>
<dbReference type="GO" id="GO:0004386">
    <property type="term" value="F:helicase activity"/>
    <property type="evidence" value="ECO:0007669"/>
    <property type="project" value="UniProtKB-KW"/>
</dbReference>
<sequence length="1115" mass="123156">MGWIQKFRVCAPMKLLKEFDPQGFLEVAFSKFWRSAQQQVAESIPLDAVTDHPGREMTKERPAKMVFCQLEMGIREFTMDGVIVTSRRSGTMEGKSSCKHEVTKEGKVRILEKFFPVKKPTPSKTSALASSKFSRSSPQHGAESAALDAATEHPGREMTKEQPAKMVFCQQEMGDPRVHKFSIPRLLTFVGTMGVKSSCKHEVAKEGKVRILEKLFPVRKPPPSKTSVNASSKFSRSSPQHGAESAALDAIQCLRRDTTEEQPAKVFYQQERLEHPKVHKLDRPRLLGKVAFIKRTPRVYSERYGFNGNVGATTTSRRSGTKESKSSFQRMVAYVGKVQILVPDIFPKKRRPIAKYTAAVESCAHARTGVSDPVSKPGAGLPDSRSGSFKSVRAPDPRPLHLDPPYSHGHSALSLSLNANMFGGIPPVGRGGATQVTASFDTEDVTASFEAHSMAYQFSNSAGVSNHISSVSREDKAAKVLKANLQQTAMMVESPKETVVDPGLLSVDLLSSPVGETDSFLVVWFSGRMSCQRIALNWMEEREAKMGLPYGGILADDQGLGKTISTIALILKARAPIRRKAVETSDSSPFETATIDLGDDDDSHLVGVNISAGGKSNTKGQATEGLKRAVNRMAEDVEIGFKGRPAAGTLVVCPTSVLRQWGSELEEKVTEAANLSVLIYHGSSRTKDPEELAKYDVVLTTYSIVSIEVPKQPLPEEQDADKKNPNDLDFPPPFRPSKPKKPDKTGAKKTRGDGKGRFVEWEDGSFDSGPLARVNWFRVILDEAQSIKDSRTQVARAAWGLRAKRRWCLSGTPIQNSIDDLYSYFRFLRYTPYDGFRTFREKIKDPEKGYKALQGLLSAVMLRRTKDTLMDGKPIVNLPQRIVTLKQTEFSEDERMFYTNLETESRKQFQDYADAGTVQSNYMNILWMLLRLRQACDHPLLVKGHEAQSAQKIVKDSARALPPELQIQLLHLLETIRDICPLCNDPPDDAVVSICTHIFCRQCISEQLATGYDSCCTVPKCKKQLNLSLIFTLACLRSCDGDAGNSTSVAPIADGTSENGRSPEETEWKPSSKIDAVIGTLNALPKITVLVENGTVIAEISDREQGSNYCKYAGS</sequence>
<keyword evidence="14" id="KW-1185">Reference proteome</keyword>
<dbReference type="EMBL" id="JBJQOH010000008">
    <property type="protein sequence ID" value="KAL3677113.1"/>
    <property type="molecule type" value="Genomic_DNA"/>
</dbReference>
<evidence type="ECO:0000256" key="2">
    <source>
        <dbReference type="ARBA" id="ARBA00022723"/>
    </source>
</evidence>
<dbReference type="SUPFAM" id="SSF52540">
    <property type="entry name" value="P-loop containing nucleoside triphosphate hydrolases"/>
    <property type="match status" value="2"/>
</dbReference>
<dbReference type="Pfam" id="PF00176">
    <property type="entry name" value="SNF2-rel_dom"/>
    <property type="match status" value="1"/>
</dbReference>
<feature type="compositionally biased region" description="Polar residues" evidence="10">
    <location>
        <begin position="225"/>
        <end position="240"/>
    </location>
</feature>